<evidence type="ECO:0000256" key="6">
    <source>
        <dbReference type="ARBA" id="ARBA00033409"/>
    </source>
</evidence>
<keyword evidence="10" id="KW-1185">Reference proteome</keyword>
<evidence type="ECO:0000313" key="10">
    <source>
        <dbReference type="Proteomes" id="UP000184221"/>
    </source>
</evidence>
<evidence type="ECO:0000256" key="2">
    <source>
        <dbReference type="ARBA" id="ARBA00021310"/>
    </source>
</evidence>
<keyword evidence="4 7" id="KW-0233">DNA recombination</keyword>
<dbReference type="GO" id="GO:0006302">
    <property type="term" value="P:double-strand break repair"/>
    <property type="evidence" value="ECO:0007669"/>
    <property type="project" value="TreeGrafter"/>
</dbReference>
<evidence type="ECO:0000256" key="4">
    <source>
        <dbReference type="ARBA" id="ARBA00023172"/>
    </source>
</evidence>
<dbReference type="Gene3D" id="2.40.50.140">
    <property type="entry name" value="Nucleic acid-binding proteins"/>
    <property type="match status" value="1"/>
</dbReference>
<dbReference type="InterPro" id="IPR012340">
    <property type="entry name" value="NA-bd_OB-fold"/>
</dbReference>
<dbReference type="InterPro" id="IPR003717">
    <property type="entry name" value="RecO"/>
</dbReference>
<sequence>MDWRDTGILLSSRRHGETSMIIEVFTPERGRYAGVVRGGASRKIAPILQTGAQLDLAWRARLEDHIGSFTVELQRSRAAVAMGQRLALAGMNAVLALLAFALPEREAHEALYQKSQNLLDLLDQPDLWPLAYLQWETALLDDLGYGLDLKQCAVTGSTEDLIYISPKSARAVSSKGAGDWANRLLPLPPALQGAATDDTDIVEALRVTEYFLVNKLAKDQIGKPLPQARARFIDALQRRATSASAE</sequence>
<protein>
    <recommendedName>
        <fullName evidence="2 7">DNA repair protein RecO</fullName>
    </recommendedName>
    <alternativeName>
        <fullName evidence="6 7">Recombination protein O</fullName>
    </alternativeName>
</protein>
<dbReference type="AlphaFoldDB" id="A0A1M5XBK4"/>
<dbReference type="PANTHER" id="PTHR33991:SF1">
    <property type="entry name" value="DNA REPAIR PROTEIN RECO"/>
    <property type="match status" value="1"/>
</dbReference>
<dbReference type="InterPro" id="IPR037278">
    <property type="entry name" value="ARFGAP/RecO"/>
</dbReference>
<dbReference type="GO" id="GO:0043590">
    <property type="term" value="C:bacterial nucleoid"/>
    <property type="evidence" value="ECO:0007669"/>
    <property type="project" value="TreeGrafter"/>
</dbReference>
<dbReference type="PANTHER" id="PTHR33991">
    <property type="entry name" value="DNA REPAIR PROTEIN RECO"/>
    <property type="match status" value="1"/>
</dbReference>
<evidence type="ECO:0000256" key="3">
    <source>
        <dbReference type="ARBA" id="ARBA00022763"/>
    </source>
</evidence>
<evidence type="ECO:0000259" key="8">
    <source>
        <dbReference type="Pfam" id="PF11967"/>
    </source>
</evidence>
<evidence type="ECO:0000256" key="7">
    <source>
        <dbReference type="HAMAP-Rule" id="MF_00201"/>
    </source>
</evidence>
<keyword evidence="3 7" id="KW-0227">DNA damage</keyword>
<dbReference type="NCBIfam" id="TIGR00613">
    <property type="entry name" value="reco"/>
    <property type="match status" value="1"/>
</dbReference>
<dbReference type="SUPFAM" id="SSF50249">
    <property type="entry name" value="Nucleic acid-binding proteins"/>
    <property type="match status" value="1"/>
</dbReference>
<evidence type="ECO:0000256" key="5">
    <source>
        <dbReference type="ARBA" id="ARBA00023204"/>
    </source>
</evidence>
<dbReference type="RefSeq" id="WP_072779688.1">
    <property type="nucleotide sequence ID" value="NZ_FQXC01000006.1"/>
</dbReference>
<proteinExistence type="inferred from homology"/>
<dbReference type="Pfam" id="PF11967">
    <property type="entry name" value="RecO_N"/>
    <property type="match status" value="1"/>
</dbReference>
<dbReference type="InterPro" id="IPR022572">
    <property type="entry name" value="DNA_rep/recomb_RecO_N"/>
</dbReference>
<dbReference type="InterPro" id="IPR042242">
    <property type="entry name" value="RecO_C"/>
</dbReference>
<accession>A0A1M5XBK4</accession>
<dbReference type="OrthoDB" id="9804792at2"/>
<dbReference type="GO" id="GO:0006310">
    <property type="term" value="P:DNA recombination"/>
    <property type="evidence" value="ECO:0007669"/>
    <property type="project" value="UniProtKB-UniRule"/>
</dbReference>
<evidence type="ECO:0000256" key="1">
    <source>
        <dbReference type="ARBA" id="ARBA00007452"/>
    </source>
</evidence>
<feature type="domain" description="DNA replication/recombination mediator RecO N-terminal" evidence="8">
    <location>
        <begin position="1"/>
        <end position="73"/>
    </location>
</feature>
<evidence type="ECO:0000313" key="9">
    <source>
        <dbReference type="EMBL" id="SHH96948.1"/>
    </source>
</evidence>
<dbReference type="STRING" id="996342.SAMN05443551_3812"/>
<organism evidence="9 10">
    <name type="scientific">Marivita hallyeonensis</name>
    <dbReference type="NCBI Taxonomy" id="996342"/>
    <lineage>
        <taxon>Bacteria</taxon>
        <taxon>Pseudomonadati</taxon>
        <taxon>Pseudomonadota</taxon>
        <taxon>Alphaproteobacteria</taxon>
        <taxon>Rhodobacterales</taxon>
        <taxon>Roseobacteraceae</taxon>
        <taxon>Marivita</taxon>
    </lineage>
</organism>
<dbReference type="Pfam" id="PF02565">
    <property type="entry name" value="RecO_C"/>
    <property type="match status" value="1"/>
</dbReference>
<dbReference type="Gene3D" id="1.20.1440.120">
    <property type="entry name" value="Recombination protein O, C-terminal domain"/>
    <property type="match status" value="1"/>
</dbReference>
<reference evidence="9 10" key="1">
    <citation type="submission" date="2016-11" db="EMBL/GenBank/DDBJ databases">
        <authorList>
            <person name="Jaros S."/>
            <person name="Januszkiewicz K."/>
            <person name="Wedrychowicz H."/>
        </authorList>
    </citation>
    <scope>NUCLEOTIDE SEQUENCE [LARGE SCALE GENOMIC DNA]</scope>
    <source>
        <strain evidence="9 10">DSM 29431</strain>
    </source>
</reference>
<dbReference type="Proteomes" id="UP000184221">
    <property type="component" value="Unassembled WGS sequence"/>
</dbReference>
<keyword evidence="5 7" id="KW-0234">DNA repair</keyword>
<dbReference type="HAMAP" id="MF_00201">
    <property type="entry name" value="RecO"/>
    <property type="match status" value="1"/>
</dbReference>
<comment type="similarity">
    <text evidence="1 7">Belongs to the RecO family.</text>
</comment>
<name>A0A1M5XBK4_9RHOB</name>
<gene>
    <name evidence="7" type="primary">recO</name>
    <name evidence="9" type="ORF">SAMN05443551_3812</name>
</gene>
<dbReference type="EMBL" id="FQXC01000006">
    <property type="protein sequence ID" value="SHH96948.1"/>
    <property type="molecule type" value="Genomic_DNA"/>
</dbReference>
<comment type="function">
    <text evidence="7">Involved in DNA repair and RecF pathway recombination.</text>
</comment>
<dbReference type="SUPFAM" id="SSF57863">
    <property type="entry name" value="ArfGap/RecO-like zinc finger"/>
    <property type="match status" value="1"/>
</dbReference>